<dbReference type="GO" id="GO:0017148">
    <property type="term" value="P:negative regulation of translation"/>
    <property type="evidence" value="ECO:0007669"/>
    <property type="project" value="UniProtKB-UniRule"/>
</dbReference>
<evidence type="ECO:0000313" key="3">
    <source>
        <dbReference type="EMBL" id="KAB1632233.1"/>
    </source>
</evidence>
<dbReference type="Proteomes" id="UP000481339">
    <property type="component" value="Unassembled WGS sequence"/>
</dbReference>
<dbReference type="Gene3D" id="3.30.460.10">
    <property type="entry name" value="Beta Polymerase, domain 2"/>
    <property type="match status" value="1"/>
</dbReference>
<organism evidence="3 4">
    <name type="scientific">Pseudoclavibacter caeni</name>
    <dbReference type="NCBI Taxonomy" id="908846"/>
    <lineage>
        <taxon>Bacteria</taxon>
        <taxon>Bacillati</taxon>
        <taxon>Actinomycetota</taxon>
        <taxon>Actinomycetes</taxon>
        <taxon>Micrococcales</taxon>
        <taxon>Microbacteriaceae</taxon>
        <taxon>Pseudoclavibacter</taxon>
    </lineage>
</organism>
<comment type="subunit">
    <text evidence="2">Interacts with ribosomal protein uL14 (rplN).</text>
</comment>
<dbReference type="Pfam" id="PF02410">
    <property type="entry name" value="RsfS"/>
    <property type="match status" value="1"/>
</dbReference>
<comment type="caution">
    <text evidence="3">The sequence shown here is derived from an EMBL/GenBank/DDBJ whole genome shotgun (WGS) entry which is preliminary data.</text>
</comment>
<gene>
    <name evidence="2 3" type="primary">rsfS</name>
    <name evidence="3" type="ORF">F8O02_04220</name>
</gene>
<comment type="similarity">
    <text evidence="1 2">Belongs to the Iojap/RsfS family.</text>
</comment>
<dbReference type="InterPro" id="IPR004394">
    <property type="entry name" value="Iojap/RsfS/C7orf30"/>
</dbReference>
<evidence type="ECO:0000313" key="4">
    <source>
        <dbReference type="Proteomes" id="UP000481339"/>
    </source>
</evidence>
<protein>
    <recommendedName>
        <fullName evidence="2">Ribosomal silencing factor RsfS</fullName>
    </recommendedName>
</protein>
<reference evidence="3 4" key="1">
    <citation type="submission" date="2019-09" db="EMBL/GenBank/DDBJ databases">
        <title>Phylogeny of genus Pseudoclavibacter and closely related genus.</title>
        <authorList>
            <person name="Li Y."/>
        </authorList>
    </citation>
    <scope>NUCLEOTIDE SEQUENCE [LARGE SCALE GENOMIC DNA]</scope>
    <source>
        <strain evidence="3 4">JCM 16921</strain>
    </source>
</reference>
<dbReference type="GO" id="GO:0090071">
    <property type="term" value="P:negative regulation of ribosome biogenesis"/>
    <property type="evidence" value="ECO:0007669"/>
    <property type="project" value="UniProtKB-UniRule"/>
</dbReference>
<dbReference type="OrthoDB" id="9793681at2"/>
<dbReference type="SUPFAM" id="SSF81301">
    <property type="entry name" value="Nucleotidyltransferase"/>
    <property type="match status" value="1"/>
</dbReference>
<dbReference type="InterPro" id="IPR043519">
    <property type="entry name" value="NT_sf"/>
</dbReference>
<dbReference type="RefSeq" id="WP_158036011.1">
    <property type="nucleotide sequence ID" value="NZ_BAAAZV010000017.1"/>
</dbReference>
<comment type="function">
    <text evidence="2">Functions as a ribosomal silencing factor. Interacts with ribosomal protein uL14 (rplN), blocking formation of intersubunit bridge B8. Prevents association of the 30S and 50S ribosomal subunits and the formation of functional ribosomes, thus repressing translation.</text>
</comment>
<dbReference type="PANTHER" id="PTHR21043">
    <property type="entry name" value="IOJAP SUPERFAMILY ORTHOLOG"/>
    <property type="match status" value="1"/>
</dbReference>
<name>A0A7C8FQ35_9MICO</name>
<accession>A0A7C8FQ35</accession>
<evidence type="ECO:0000256" key="1">
    <source>
        <dbReference type="ARBA" id="ARBA00010574"/>
    </source>
</evidence>
<dbReference type="AlphaFoldDB" id="A0A7C8FQ35"/>
<dbReference type="NCBIfam" id="TIGR00090">
    <property type="entry name" value="rsfS_iojap_ybeB"/>
    <property type="match status" value="1"/>
</dbReference>
<dbReference type="EMBL" id="WBKA01000003">
    <property type="protein sequence ID" value="KAB1632233.1"/>
    <property type="molecule type" value="Genomic_DNA"/>
</dbReference>
<comment type="subcellular location">
    <subcellularLocation>
        <location evidence="2">Cytoplasm</location>
    </subcellularLocation>
</comment>
<dbReference type="HAMAP" id="MF_01477">
    <property type="entry name" value="Iojap_RsfS"/>
    <property type="match status" value="1"/>
</dbReference>
<dbReference type="GO" id="GO:0042256">
    <property type="term" value="P:cytosolic ribosome assembly"/>
    <property type="evidence" value="ECO:0007669"/>
    <property type="project" value="UniProtKB-UniRule"/>
</dbReference>
<evidence type="ECO:0000256" key="2">
    <source>
        <dbReference type="HAMAP-Rule" id="MF_01477"/>
    </source>
</evidence>
<dbReference type="PANTHER" id="PTHR21043:SF0">
    <property type="entry name" value="MITOCHONDRIAL ASSEMBLY OF RIBOSOMAL LARGE SUBUNIT PROTEIN 1"/>
    <property type="match status" value="1"/>
</dbReference>
<keyword evidence="4" id="KW-1185">Reference proteome</keyword>
<sequence length="134" mass="14506">MAASEAALHVARVAARAAQDRGGSDIVGIDVSGRDPYADVFLIVTGSSDRNVKAIADAVQDALVEAGVHMRNREGRELAHWVLQGFGDVVVHTFQAEARDFYALERLWDDCPTVDLGLDDTPEAVDLREPSEMS</sequence>
<dbReference type="GO" id="GO:0043023">
    <property type="term" value="F:ribosomal large subunit binding"/>
    <property type="evidence" value="ECO:0007669"/>
    <property type="project" value="TreeGrafter"/>
</dbReference>
<proteinExistence type="inferred from homology"/>
<keyword evidence="2" id="KW-0678">Repressor</keyword>
<dbReference type="GO" id="GO:0005737">
    <property type="term" value="C:cytoplasm"/>
    <property type="evidence" value="ECO:0007669"/>
    <property type="project" value="UniProtKB-SubCell"/>
</dbReference>
<keyword evidence="2" id="KW-0810">Translation regulation</keyword>
<keyword evidence="2" id="KW-0963">Cytoplasm</keyword>